<feature type="transmembrane region" description="Helical" evidence="6">
    <location>
        <begin position="301"/>
        <end position="319"/>
    </location>
</feature>
<organism evidence="7 8">
    <name type="scientific">Stemphylium lycopersici</name>
    <name type="common">Tomato gray leaf spot disease fungus</name>
    <name type="synonym">Thyrospora lycopersici</name>
    <dbReference type="NCBI Taxonomy" id="183478"/>
    <lineage>
        <taxon>Eukaryota</taxon>
        <taxon>Fungi</taxon>
        <taxon>Dikarya</taxon>
        <taxon>Ascomycota</taxon>
        <taxon>Pezizomycotina</taxon>
        <taxon>Dothideomycetes</taxon>
        <taxon>Pleosporomycetidae</taxon>
        <taxon>Pleosporales</taxon>
        <taxon>Pleosporineae</taxon>
        <taxon>Pleosporaceae</taxon>
        <taxon>Stemphylium</taxon>
    </lineage>
</organism>
<dbReference type="Pfam" id="PF03595">
    <property type="entry name" value="SLAC1"/>
    <property type="match status" value="1"/>
</dbReference>
<dbReference type="Pfam" id="PF16815">
    <property type="entry name" value="HRI1"/>
    <property type="match status" value="1"/>
</dbReference>
<protein>
    <submittedName>
        <fullName evidence="7">C4-dicarboxylate malic acid transporter</fullName>
    </submittedName>
</protein>
<name>A0A364N2I4_STELY</name>
<feature type="region of interest" description="Disordered" evidence="5">
    <location>
        <begin position="1"/>
        <end position="144"/>
    </location>
</feature>
<keyword evidence="4 6" id="KW-0472">Membrane</keyword>
<feature type="transmembrane region" description="Helical" evidence="6">
    <location>
        <begin position="232"/>
        <end position="249"/>
    </location>
</feature>
<dbReference type="Gene3D" id="1.50.10.150">
    <property type="entry name" value="Voltage-dependent anion channel"/>
    <property type="match status" value="1"/>
</dbReference>
<evidence type="ECO:0000256" key="4">
    <source>
        <dbReference type="ARBA" id="ARBA00023136"/>
    </source>
</evidence>
<dbReference type="InterPro" id="IPR043047">
    <property type="entry name" value="Hri1_N_sf"/>
</dbReference>
<evidence type="ECO:0000256" key="6">
    <source>
        <dbReference type="SAM" id="Phobius"/>
    </source>
</evidence>
<dbReference type="PANTHER" id="PTHR31162:SF3">
    <property type="entry name" value="TRANSPORTER_MALIC ACID TRANSPORT PROTEIN, PUTATIVE-RELATED"/>
    <property type="match status" value="1"/>
</dbReference>
<feature type="region of interest" description="Disordered" evidence="5">
    <location>
        <begin position="612"/>
        <end position="662"/>
    </location>
</feature>
<feature type="compositionally biased region" description="Polar residues" evidence="5">
    <location>
        <begin position="653"/>
        <end position="662"/>
    </location>
</feature>
<evidence type="ECO:0000256" key="5">
    <source>
        <dbReference type="SAM" id="MobiDB-lite"/>
    </source>
</evidence>
<dbReference type="AlphaFoldDB" id="A0A364N2I4"/>
<gene>
    <name evidence="7" type="ORF">DDE83_005161</name>
</gene>
<feature type="region of interest" description="Disordered" evidence="5">
    <location>
        <begin position="526"/>
        <end position="561"/>
    </location>
</feature>
<reference evidence="8" key="1">
    <citation type="submission" date="2018-05" db="EMBL/GenBank/DDBJ databases">
        <title>Draft genome sequence of Stemphylium lycopersici strain CIDEFI 213.</title>
        <authorList>
            <person name="Medina R."/>
            <person name="Franco M.E.E."/>
            <person name="Lucentini C.G."/>
            <person name="Saparrat M.C.N."/>
            <person name="Balatti P.A."/>
        </authorList>
    </citation>
    <scope>NUCLEOTIDE SEQUENCE [LARGE SCALE GENOMIC DNA]</scope>
    <source>
        <strain evidence="8">CIDEFI 213</strain>
    </source>
</reference>
<dbReference type="STRING" id="183478.A0A364N2I4"/>
<evidence type="ECO:0000256" key="2">
    <source>
        <dbReference type="ARBA" id="ARBA00022692"/>
    </source>
</evidence>
<evidence type="ECO:0000313" key="8">
    <source>
        <dbReference type="Proteomes" id="UP000249619"/>
    </source>
</evidence>
<dbReference type="InterPro" id="IPR038665">
    <property type="entry name" value="Voltage-dep_anion_channel_sf"/>
</dbReference>
<accession>A0A364N2I4</accession>
<dbReference type="Gene3D" id="2.40.128.320">
    <property type="entry name" value="Protein HRI1, N-terminal domain"/>
    <property type="match status" value="1"/>
</dbReference>
<dbReference type="PANTHER" id="PTHR31162">
    <property type="entry name" value="MALIC ACID TRANSPORT PROTEIN-RELATED"/>
    <property type="match status" value="1"/>
</dbReference>
<comment type="caution">
    <text evidence="7">The sequence shown here is derived from an EMBL/GenBank/DDBJ whole genome shotgun (WGS) entry which is preliminary data.</text>
</comment>
<dbReference type="InterPro" id="IPR004695">
    <property type="entry name" value="SLAC1/Mae1/Ssu1/TehA"/>
</dbReference>
<keyword evidence="8" id="KW-1185">Reference proteome</keyword>
<feature type="transmembrane region" description="Helical" evidence="6">
    <location>
        <begin position="457"/>
        <end position="478"/>
    </location>
</feature>
<evidence type="ECO:0000313" key="7">
    <source>
        <dbReference type="EMBL" id="RAR10200.1"/>
    </source>
</evidence>
<feature type="compositionally biased region" description="Polar residues" evidence="5">
    <location>
        <begin position="127"/>
        <end position="144"/>
    </location>
</feature>
<evidence type="ECO:0000256" key="1">
    <source>
        <dbReference type="ARBA" id="ARBA00004141"/>
    </source>
</evidence>
<sequence length="998" mass="112005">MNRNNQNLAISRLPTADSFPPFSNIHRPESRASTESASSAEERLQWRSHPNVATPHPDLAGQNPFEDPNLALSSPLRGEGEAFGNHGQEQIEKEEVEETYHDHERTETNSTEEKSEDQREPAPLAAITSNGSTRRSARGTLQSSVPERRRKLSFKERIRHFTWTWFCLTMATGGIANVLYTVPFRFRGLYALGCIFFILNIVFFLFNCAMISCRFYFYPRTFKASFLHPTESLFIPAAIVSFGIILINISQYGVDMAGVGEWLERCMIVLFWMDCGLAVCFSVGIYLLMWSTTTFTISQMTPIWIFPAYPLLIIGPHAGNLAPKVEDPEISLTIILTGYVIQGIGFLVSLMIYAAFIYRLMTQKLPKESLRPGMFISVGPSGFTIAGVVMMGQELPKTVSSDFMGEGNGELAGKVGMICANYLGLWLWGLALWFFLISVGAHWSCARRGKMDFAMTWYSFIFPNTALTTSTFAIARCLNRNKPIEYLGCAMTIALIAMWFFVIFMNVRAVVIRQILWPEKQEDRTEGGWKQQSAEEQQRRQRERELADGGESMRDRAWSRARTLQRRDRVVTDDAMGAPMPALQSTNYIAVRIAITLYSHIVMLQSPANRAANASPRDMSDQAISPSSDIIYTPPESETSMTSPTDAGESKHSPSQANASEIVDRSTTTITASHIPLPVSAQDISGAASNISKREYIYFLPYPLPPGTEIPYSIHLPEKNPLNLPSHQFEPTSTLVLTSPLKTFVDLRMYKAFDTLTASIIDDRTNDDDDNNKNNSNNTAATNRGSTQPLEWAFAGTSTSVPTTPLPSTTEQEWKNVTHSTWTHWVDSRFSVGDPNIPVDEGDMYPISRDMTLEVGHAWHPALKAEKTHEEMWRDEDVLSTRLGSDDTTTATTSKAKSKICVVLRCQADVAGVRGVVVRVGQYVQGVLMRGDKTTAERWEWRAENEGRGEVEKWQRTVRVGDEFLPCAVAFRTAVLAVGGKVRFHEFEWVVEEVWEWL</sequence>
<feature type="transmembrane region" description="Helical" evidence="6">
    <location>
        <begin position="339"/>
        <end position="361"/>
    </location>
</feature>
<feature type="compositionally biased region" description="Basic and acidic residues" evidence="5">
    <location>
        <begin position="536"/>
        <end position="558"/>
    </location>
</feature>
<feature type="transmembrane region" description="Helical" evidence="6">
    <location>
        <begin position="188"/>
        <end position="211"/>
    </location>
</feature>
<keyword evidence="3 6" id="KW-1133">Transmembrane helix</keyword>
<dbReference type="CDD" id="cd09317">
    <property type="entry name" value="TDT_Mae1_like"/>
    <property type="match status" value="1"/>
</dbReference>
<keyword evidence="2 6" id="KW-0812">Transmembrane</keyword>
<dbReference type="EMBL" id="QGDH01000068">
    <property type="protein sequence ID" value="RAR10200.1"/>
    <property type="molecule type" value="Genomic_DNA"/>
</dbReference>
<dbReference type="GO" id="GO:0015140">
    <property type="term" value="F:malate transmembrane transporter activity"/>
    <property type="evidence" value="ECO:0007669"/>
    <property type="project" value="InterPro"/>
</dbReference>
<feature type="compositionally biased region" description="Low complexity" evidence="5">
    <location>
        <begin position="773"/>
        <end position="784"/>
    </location>
</feature>
<feature type="transmembrane region" description="Helical" evidence="6">
    <location>
        <begin position="158"/>
        <end position="182"/>
    </location>
</feature>
<comment type="subcellular location">
    <subcellularLocation>
        <location evidence="1">Membrane</location>
        <topology evidence="1">Multi-pass membrane protein</topology>
    </subcellularLocation>
</comment>
<feature type="compositionally biased region" description="Basic and acidic residues" evidence="5">
    <location>
        <begin position="89"/>
        <end position="120"/>
    </location>
</feature>
<feature type="transmembrane region" description="Helical" evidence="6">
    <location>
        <begin position="425"/>
        <end position="445"/>
    </location>
</feature>
<dbReference type="InterPro" id="IPR031818">
    <property type="entry name" value="Hri1"/>
</dbReference>
<feature type="compositionally biased region" description="Polar residues" evidence="5">
    <location>
        <begin position="622"/>
        <end position="645"/>
    </location>
</feature>
<feature type="region of interest" description="Disordered" evidence="5">
    <location>
        <begin position="762"/>
        <end position="789"/>
    </location>
</feature>
<dbReference type="Proteomes" id="UP000249619">
    <property type="component" value="Unassembled WGS sequence"/>
</dbReference>
<feature type="transmembrane region" description="Helical" evidence="6">
    <location>
        <begin position="484"/>
        <end position="507"/>
    </location>
</feature>
<dbReference type="InterPro" id="IPR030185">
    <property type="entry name" value="Mae1"/>
</dbReference>
<dbReference type="GO" id="GO:0016020">
    <property type="term" value="C:membrane"/>
    <property type="evidence" value="ECO:0007669"/>
    <property type="project" value="UniProtKB-SubCell"/>
</dbReference>
<evidence type="ECO:0000256" key="3">
    <source>
        <dbReference type="ARBA" id="ARBA00022989"/>
    </source>
</evidence>
<feature type="transmembrane region" description="Helical" evidence="6">
    <location>
        <begin position="269"/>
        <end position="289"/>
    </location>
</feature>
<proteinExistence type="predicted"/>